<proteinExistence type="inferred from homology"/>
<keyword evidence="4" id="KW-0378">Hydrolase</keyword>
<keyword evidence="6 8" id="KW-0460">Magnesium</keyword>
<evidence type="ECO:0000256" key="8">
    <source>
        <dbReference type="PIRSR" id="PIRSR601952-2"/>
    </source>
</evidence>
<gene>
    <name evidence="11" type="ORF">IAC94_00340</name>
</gene>
<evidence type="ECO:0000256" key="3">
    <source>
        <dbReference type="ARBA" id="ARBA00022723"/>
    </source>
</evidence>
<evidence type="ECO:0000256" key="6">
    <source>
        <dbReference type="ARBA" id="ARBA00022842"/>
    </source>
</evidence>
<feature type="binding site" evidence="8">
    <location>
        <position position="268"/>
    </location>
    <ligand>
        <name>Zn(2+)</name>
        <dbReference type="ChEBI" id="CHEBI:29105"/>
        <label>2</label>
    </ligand>
</feature>
<dbReference type="Proteomes" id="UP000886744">
    <property type="component" value="Unassembled WGS sequence"/>
</dbReference>
<dbReference type="SUPFAM" id="SSF53649">
    <property type="entry name" value="Alkaline phosphatase-like"/>
    <property type="match status" value="1"/>
</dbReference>
<feature type="binding site" evidence="8">
    <location>
        <position position="362"/>
    </location>
    <ligand>
        <name>Zn(2+)</name>
        <dbReference type="ChEBI" id="CHEBI:29105"/>
        <label>2</label>
    </ligand>
</feature>
<feature type="binding site" evidence="8">
    <location>
        <position position="308"/>
    </location>
    <ligand>
        <name>Zn(2+)</name>
        <dbReference type="ChEBI" id="CHEBI:29105"/>
        <label>2</label>
    </ligand>
</feature>
<dbReference type="SMART" id="SM00098">
    <property type="entry name" value="alkPPc"/>
    <property type="match status" value="1"/>
</dbReference>
<evidence type="ECO:0000313" key="12">
    <source>
        <dbReference type="Proteomes" id="UP000886744"/>
    </source>
</evidence>
<dbReference type="AlphaFoldDB" id="A0A9D1J6C1"/>
<organism evidence="11 12">
    <name type="scientific">Candidatus Coprenecus avistercoris</name>
    <dbReference type="NCBI Taxonomy" id="2840730"/>
    <lineage>
        <taxon>Bacteria</taxon>
        <taxon>Pseudomonadati</taxon>
        <taxon>Bacteroidota</taxon>
        <taxon>Bacteroidia</taxon>
        <taxon>Bacteroidales</taxon>
        <taxon>Rikenellaceae</taxon>
        <taxon>Rikenellaceae incertae sedis</taxon>
        <taxon>Candidatus Coprenecus</taxon>
    </lineage>
</organism>
<feature type="binding site" evidence="8">
    <location>
        <position position="259"/>
    </location>
    <ligand>
        <name>Mg(2+)</name>
        <dbReference type="ChEBI" id="CHEBI:18420"/>
    </ligand>
</feature>
<dbReference type="InterPro" id="IPR017850">
    <property type="entry name" value="Alkaline_phosphatase_core_sf"/>
</dbReference>
<evidence type="ECO:0000256" key="10">
    <source>
        <dbReference type="SAM" id="SignalP"/>
    </source>
</evidence>
<name>A0A9D1J6C1_9BACT</name>
<evidence type="ECO:0000256" key="1">
    <source>
        <dbReference type="ARBA" id="ARBA00005984"/>
    </source>
</evidence>
<comment type="similarity">
    <text evidence="1 9">Belongs to the alkaline phosphatase family.</text>
</comment>
<dbReference type="GO" id="GO:0046872">
    <property type="term" value="F:metal ion binding"/>
    <property type="evidence" value="ECO:0007669"/>
    <property type="project" value="UniProtKB-KW"/>
</dbReference>
<feature type="binding site" evidence="8">
    <location>
        <position position="132"/>
    </location>
    <ligand>
        <name>Mg(2+)</name>
        <dbReference type="ChEBI" id="CHEBI:18420"/>
    </ligand>
</feature>
<dbReference type="PRINTS" id="PR00113">
    <property type="entry name" value="ALKPHPHTASE"/>
</dbReference>
<keyword evidence="2" id="KW-0597">Phosphoprotein</keyword>
<feature type="binding site" evidence="8">
    <location>
        <position position="264"/>
    </location>
    <ligand>
        <name>Zn(2+)</name>
        <dbReference type="ChEBI" id="CHEBI:29105"/>
        <label>2</label>
    </ligand>
</feature>
<feature type="binding site" evidence="8">
    <location>
        <position position="307"/>
    </location>
    <ligand>
        <name>Zn(2+)</name>
        <dbReference type="ChEBI" id="CHEBI:29105"/>
        <label>2</label>
    </ligand>
</feature>
<protein>
    <submittedName>
        <fullName evidence="11">Alkaline phosphatase</fullName>
    </submittedName>
</protein>
<dbReference type="EMBL" id="DVHI01000009">
    <property type="protein sequence ID" value="HIR61959.1"/>
    <property type="molecule type" value="Genomic_DNA"/>
</dbReference>
<dbReference type="Gene3D" id="3.40.720.10">
    <property type="entry name" value="Alkaline Phosphatase, subunit A"/>
    <property type="match status" value="1"/>
</dbReference>
<comment type="caution">
    <text evidence="11">The sequence shown here is derived from an EMBL/GenBank/DDBJ whole genome shotgun (WGS) entry which is preliminary data.</text>
</comment>
<sequence length="400" mass="43699">MKKFSLITLILLLPLVASAQQKAKYVFYFIGDGMGFNHVSLTEYWLGYTQDVFDSRPLSFSAFPVLGWAVTHSESNLITDSAAAGTALSTGSKTKNGMLATGPDSTALESISYKIHDAGYKVGISSTVGINHATPAAFYGHNVNRGNYYEIASEIPASEFEFFAGGGAIESTGDDEDRVSVYEAIEKGGYVIAEGMDDFAAKKDGAEKMMLLQKDGRLRTELPYAIDMKEDDMTQADLVRASIDFLYDENGEGFFVMSEGGRIDWASHGNDTKAVILETLSLSDAVAEAVRFYNEHPDETLIVVTADHETGGLTLSWEKGYNLYFDKLEEISCSKDKVSEEERERMNEISHEAHIGWTTGDHSAANVPVFAIGAGSGLFSGRMDNTEIPKRICEAMGVEF</sequence>
<evidence type="ECO:0000256" key="9">
    <source>
        <dbReference type="RuleBase" id="RU003946"/>
    </source>
</evidence>
<keyword evidence="3 8" id="KW-0479">Metal-binding</keyword>
<evidence type="ECO:0000256" key="2">
    <source>
        <dbReference type="ARBA" id="ARBA00022553"/>
    </source>
</evidence>
<evidence type="ECO:0000256" key="4">
    <source>
        <dbReference type="ARBA" id="ARBA00022801"/>
    </source>
</evidence>
<dbReference type="Pfam" id="PF00245">
    <property type="entry name" value="Alk_phosphatase"/>
    <property type="match status" value="1"/>
</dbReference>
<dbReference type="GO" id="GO:0004035">
    <property type="term" value="F:alkaline phosphatase activity"/>
    <property type="evidence" value="ECO:0007669"/>
    <property type="project" value="TreeGrafter"/>
</dbReference>
<dbReference type="InterPro" id="IPR001952">
    <property type="entry name" value="Alkaline_phosphatase"/>
</dbReference>
<comment type="cofactor">
    <cofactor evidence="8">
        <name>Mg(2+)</name>
        <dbReference type="ChEBI" id="CHEBI:18420"/>
    </cofactor>
    <text evidence="8">Binds 1 Mg(2+) ion.</text>
</comment>
<evidence type="ECO:0000256" key="5">
    <source>
        <dbReference type="ARBA" id="ARBA00022833"/>
    </source>
</evidence>
<dbReference type="InterPro" id="IPR018299">
    <property type="entry name" value="Alkaline_phosphatase_AS"/>
</dbReference>
<evidence type="ECO:0000313" key="11">
    <source>
        <dbReference type="EMBL" id="HIR61959.1"/>
    </source>
</evidence>
<feature type="binding site" evidence="8">
    <location>
        <position position="32"/>
    </location>
    <ligand>
        <name>Mg(2+)</name>
        <dbReference type="ChEBI" id="CHEBI:18420"/>
    </ligand>
</feature>
<keyword evidence="10" id="KW-0732">Signal</keyword>
<comment type="cofactor">
    <cofactor evidence="8">
        <name>Zn(2+)</name>
        <dbReference type="ChEBI" id="CHEBI:29105"/>
    </cofactor>
    <text evidence="8">Binds 2 Zn(2+) ions.</text>
</comment>
<feature type="active site" description="Phosphoserine intermediate" evidence="7">
    <location>
        <position position="81"/>
    </location>
</feature>
<feature type="binding site" evidence="8">
    <location>
        <position position="134"/>
    </location>
    <ligand>
        <name>Mg(2+)</name>
        <dbReference type="ChEBI" id="CHEBI:18420"/>
    </ligand>
</feature>
<evidence type="ECO:0000256" key="7">
    <source>
        <dbReference type="PIRSR" id="PIRSR601952-1"/>
    </source>
</evidence>
<feature type="binding site" evidence="8">
    <location>
        <position position="32"/>
    </location>
    <ligand>
        <name>Zn(2+)</name>
        <dbReference type="ChEBI" id="CHEBI:29105"/>
        <label>2</label>
    </ligand>
</feature>
<dbReference type="PANTHER" id="PTHR11596">
    <property type="entry name" value="ALKALINE PHOSPHATASE"/>
    <property type="match status" value="1"/>
</dbReference>
<reference evidence="11" key="1">
    <citation type="submission" date="2020-10" db="EMBL/GenBank/DDBJ databases">
        <authorList>
            <person name="Gilroy R."/>
        </authorList>
    </citation>
    <scope>NUCLEOTIDE SEQUENCE</scope>
    <source>
        <strain evidence="11">ChiHjej13B12-12457</strain>
    </source>
</reference>
<dbReference type="CDD" id="cd16012">
    <property type="entry name" value="ALP"/>
    <property type="match status" value="1"/>
</dbReference>
<dbReference type="PROSITE" id="PS00123">
    <property type="entry name" value="ALKALINE_PHOSPHATASE"/>
    <property type="match status" value="1"/>
</dbReference>
<accession>A0A9D1J6C1</accession>
<feature type="chain" id="PRO_5038766755" evidence="10">
    <location>
        <begin position="20"/>
        <end position="400"/>
    </location>
</feature>
<feature type="signal peptide" evidence="10">
    <location>
        <begin position="1"/>
        <end position="19"/>
    </location>
</feature>
<reference evidence="11" key="2">
    <citation type="journal article" date="2021" name="PeerJ">
        <title>Extensive microbial diversity within the chicken gut microbiome revealed by metagenomics and culture.</title>
        <authorList>
            <person name="Gilroy R."/>
            <person name="Ravi A."/>
            <person name="Getino M."/>
            <person name="Pursley I."/>
            <person name="Horton D.L."/>
            <person name="Alikhan N.F."/>
            <person name="Baker D."/>
            <person name="Gharbi K."/>
            <person name="Hall N."/>
            <person name="Watson M."/>
            <person name="Adriaenssens E.M."/>
            <person name="Foster-Nyarko E."/>
            <person name="Jarju S."/>
            <person name="Secka A."/>
            <person name="Antonio M."/>
            <person name="Oren A."/>
            <person name="Chaudhuri R.R."/>
            <person name="La Ragione R."/>
            <person name="Hildebrand F."/>
            <person name="Pallen M.J."/>
        </authorList>
    </citation>
    <scope>NUCLEOTIDE SEQUENCE</scope>
    <source>
        <strain evidence="11">ChiHjej13B12-12457</strain>
    </source>
</reference>
<keyword evidence="5 8" id="KW-0862">Zinc</keyword>
<dbReference type="PANTHER" id="PTHR11596:SF5">
    <property type="entry name" value="ALKALINE PHOSPHATASE"/>
    <property type="match status" value="1"/>
</dbReference>